<reference evidence="1" key="1">
    <citation type="journal article" date="2012" name="PLoS ONE">
        <title>Gene sets for utilization of primary and secondary nutrition supplies in the distal gut of endangered iberian lynx.</title>
        <authorList>
            <person name="Alcaide M."/>
            <person name="Messina E."/>
            <person name="Richter M."/>
            <person name="Bargiela R."/>
            <person name="Peplies J."/>
            <person name="Huws S.A."/>
            <person name="Newbold C.J."/>
            <person name="Golyshin P.N."/>
            <person name="Simon M.A."/>
            <person name="Lopez G."/>
            <person name="Yakimov M.M."/>
            <person name="Ferrer M."/>
        </authorList>
    </citation>
    <scope>NUCLEOTIDE SEQUENCE</scope>
</reference>
<proteinExistence type="predicted"/>
<comment type="caution">
    <text evidence="1">The sequence shown here is derived from an EMBL/GenBank/DDBJ whole genome shotgun (WGS) entry which is preliminary data.</text>
</comment>
<evidence type="ECO:0000313" key="1">
    <source>
        <dbReference type="EMBL" id="EJW99920.1"/>
    </source>
</evidence>
<protein>
    <submittedName>
        <fullName evidence="1">Uncharacterized protein</fullName>
    </submittedName>
</protein>
<dbReference type="AlphaFoldDB" id="J9CIM0"/>
<dbReference type="EMBL" id="AMCI01003599">
    <property type="protein sequence ID" value="EJW99920.1"/>
    <property type="molecule type" value="Genomic_DNA"/>
</dbReference>
<name>J9CIM0_9ZZZZ</name>
<sequence>MEAAYKFKNYEEFCRKKEDPSLSNEMRKIYEQITTDLQCRLIIYQSDYLKQQLTQLQQQEEKDHAIRNHWQNDAGFQRYLLWKTCEYTTDLNKTVSQSLTSLLPHPLMTGYYALKDNYPTEIKVPVEHTYSRLWFTFQWDALKEAESITVDSITLSGLLTQTKLFNIEEDRIQNNPEQPHKVSYTICNTSDLKIAQPFFGCLGKGMYPYHLGDSPRMYFDRLYNRDYGTLCRYHRKADHSTDEQLPPVRYYVYSFQWGGNAPEDDPLLTIYYHFTKTMNEPDGHAPVIYKKATARLYDETHRLGKSHHGLLRNFTYQVNGVVTTLTSTLSLQITAISWYRISVDDIPPFE</sequence>
<accession>J9CIM0</accession>
<gene>
    <name evidence="1" type="ORF">EVA_11969</name>
</gene>
<organism evidence="1">
    <name type="scientific">gut metagenome</name>
    <dbReference type="NCBI Taxonomy" id="749906"/>
    <lineage>
        <taxon>unclassified sequences</taxon>
        <taxon>metagenomes</taxon>
        <taxon>organismal metagenomes</taxon>
    </lineage>
</organism>